<accession>A0A285TU49</accession>
<keyword evidence="2" id="KW-1185">Reference proteome</keyword>
<dbReference type="OrthoDB" id="9812088at2"/>
<evidence type="ECO:0000313" key="2">
    <source>
        <dbReference type="Proteomes" id="UP000219331"/>
    </source>
</evidence>
<name>A0A285TU49_9HYPH</name>
<evidence type="ECO:0000313" key="1">
    <source>
        <dbReference type="EMBL" id="SOC27649.1"/>
    </source>
</evidence>
<dbReference type="InterPro" id="IPR009752">
    <property type="entry name" value="Phage_Mu_GpJ"/>
</dbReference>
<dbReference type="Proteomes" id="UP000219331">
    <property type="component" value="Unassembled WGS sequence"/>
</dbReference>
<gene>
    <name evidence="1" type="ORF">SAMN05421512_1209</name>
</gene>
<protein>
    <submittedName>
        <fullName evidence="1">Mu-like prophage protein gp36</fullName>
    </submittedName>
</protein>
<dbReference type="AlphaFoldDB" id="A0A285TU49"/>
<dbReference type="RefSeq" id="WP_097176724.1">
    <property type="nucleotide sequence ID" value="NZ_OBML01000020.1"/>
</dbReference>
<dbReference type="EMBL" id="OBML01000020">
    <property type="protein sequence ID" value="SOC27649.1"/>
    <property type="molecule type" value="Genomic_DNA"/>
</dbReference>
<proteinExistence type="predicted"/>
<reference evidence="1 2" key="1">
    <citation type="submission" date="2017-08" db="EMBL/GenBank/DDBJ databases">
        <authorList>
            <person name="de Groot N.N."/>
        </authorList>
    </citation>
    <scope>NUCLEOTIDE SEQUENCE [LARGE SCALE GENOMIC DNA]</scope>
    <source>
        <strain evidence="1 2">USBA 352</strain>
    </source>
</reference>
<organism evidence="1 2">
    <name type="scientific">Stappia indica</name>
    <dbReference type="NCBI Taxonomy" id="538381"/>
    <lineage>
        <taxon>Bacteria</taxon>
        <taxon>Pseudomonadati</taxon>
        <taxon>Pseudomonadota</taxon>
        <taxon>Alphaproteobacteria</taxon>
        <taxon>Hyphomicrobiales</taxon>
        <taxon>Stappiaceae</taxon>
        <taxon>Stappia</taxon>
    </lineage>
</organism>
<sequence length="138" mass="14563">MAYASRADIETLWGADFLSDLLPEDVDADAAIATALRFASSEIDAHLSARYELPLATSPEILISPAANIAVYIAANQHASLTTTIEERYKQAVELMKRIAEGKAGLGAAEPAISIDGASSDSGAAFFAEPRAWGRGRP</sequence>
<dbReference type="Pfam" id="PF07030">
    <property type="entry name" value="Phage_Mu_Gp36"/>
    <property type="match status" value="1"/>
</dbReference>